<dbReference type="Proteomes" id="UP000297814">
    <property type="component" value="Unassembled WGS sequence"/>
</dbReference>
<evidence type="ECO:0000313" key="2">
    <source>
        <dbReference type="EMBL" id="TGO31401.1"/>
    </source>
</evidence>
<organism evidence="2 3">
    <name type="scientific">Botrytis hyacinthi</name>
    <dbReference type="NCBI Taxonomy" id="278943"/>
    <lineage>
        <taxon>Eukaryota</taxon>
        <taxon>Fungi</taxon>
        <taxon>Dikarya</taxon>
        <taxon>Ascomycota</taxon>
        <taxon>Pezizomycotina</taxon>
        <taxon>Leotiomycetes</taxon>
        <taxon>Helotiales</taxon>
        <taxon>Sclerotiniaceae</taxon>
        <taxon>Botrytis</taxon>
    </lineage>
</organism>
<feature type="chain" id="PRO_5021189353" evidence="1">
    <location>
        <begin position="22"/>
        <end position="142"/>
    </location>
</feature>
<keyword evidence="1" id="KW-0732">Signal</keyword>
<feature type="signal peptide" evidence="1">
    <location>
        <begin position="1"/>
        <end position="21"/>
    </location>
</feature>
<evidence type="ECO:0000313" key="3">
    <source>
        <dbReference type="Proteomes" id="UP000297814"/>
    </source>
</evidence>
<sequence>MKLISQHLLALLAAFTTSALADPCSYYGPNAIGPTTGVTVFRFYNDNPGHWSWNAQSGDATIQDDGWMYFDGDGVNQGTSAIAVVYNNGDKYLYQPPSGSNGCLEGRMLIEHPSESLIGYIGSLVLNNVSMGYLYSSTAVKY</sequence>
<keyword evidence="3" id="KW-1185">Reference proteome</keyword>
<reference evidence="2 3" key="1">
    <citation type="submission" date="2017-12" db="EMBL/GenBank/DDBJ databases">
        <title>Comparative genomics of Botrytis spp.</title>
        <authorList>
            <person name="Valero-Jimenez C.A."/>
            <person name="Tapia P."/>
            <person name="Veloso J."/>
            <person name="Silva-Moreno E."/>
            <person name="Staats M."/>
            <person name="Valdes J.H."/>
            <person name="Van Kan J.A.L."/>
        </authorList>
    </citation>
    <scope>NUCLEOTIDE SEQUENCE [LARGE SCALE GENOMIC DNA]</scope>
    <source>
        <strain evidence="2 3">Bh0001</strain>
    </source>
</reference>
<accession>A0A4Z1GB37</accession>
<protein>
    <submittedName>
        <fullName evidence="2">Uncharacterized protein</fullName>
    </submittedName>
</protein>
<evidence type="ECO:0000256" key="1">
    <source>
        <dbReference type="SAM" id="SignalP"/>
    </source>
</evidence>
<gene>
    <name evidence="2" type="ORF">BHYA_0993g00010</name>
</gene>
<dbReference type="AlphaFoldDB" id="A0A4Z1GB37"/>
<name>A0A4Z1GB37_9HELO</name>
<dbReference type="EMBL" id="PQXK01000987">
    <property type="protein sequence ID" value="TGO31401.1"/>
    <property type="molecule type" value="Genomic_DNA"/>
</dbReference>
<comment type="caution">
    <text evidence="2">The sequence shown here is derived from an EMBL/GenBank/DDBJ whole genome shotgun (WGS) entry which is preliminary data.</text>
</comment>
<proteinExistence type="predicted"/>